<keyword evidence="4" id="KW-1185">Reference proteome</keyword>
<evidence type="ECO:0000256" key="2">
    <source>
        <dbReference type="SAM" id="SignalP"/>
    </source>
</evidence>
<name>A0A0V8IMQ7_9MICC</name>
<comment type="caution">
    <text evidence="3">The sequence shown here is derived from an EMBL/GenBank/DDBJ whole genome shotgun (WGS) entry which is preliminary data.</text>
</comment>
<dbReference type="RefSeq" id="WP_058268277.1">
    <property type="nucleotide sequence ID" value="NZ_FMAZ01000004.1"/>
</dbReference>
<dbReference type="AlphaFoldDB" id="A0A0V8IMQ7"/>
<dbReference type="EMBL" id="LNQM01000004">
    <property type="protein sequence ID" value="KSU75983.1"/>
    <property type="molecule type" value="Genomic_DNA"/>
</dbReference>
<accession>A0A0V8IMQ7</accession>
<gene>
    <name evidence="3" type="ORF">AS031_11450</name>
</gene>
<protein>
    <submittedName>
        <fullName evidence="3">Uncharacterized protein</fullName>
    </submittedName>
</protein>
<feature type="region of interest" description="Disordered" evidence="1">
    <location>
        <begin position="49"/>
        <end position="72"/>
    </location>
</feature>
<feature type="signal peptide" evidence="2">
    <location>
        <begin position="1"/>
        <end position="40"/>
    </location>
</feature>
<proteinExistence type="predicted"/>
<dbReference type="Proteomes" id="UP000053199">
    <property type="component" value="Unassembled WGS sequence"/>
</dbReference>
<evidence type="ECO:0000256" key="1">
    <source>
        <dbReference type="SAM" id="MobiDB-lite"/>
    </source>
</evidence>
<keyword evidence="2" id="KW-0732">Signal</keyword>
<feature type="chain" id="PRO_5006893349" evidence="2">
    <location>
        <begin position="41"/>
        <end position="72"/>
    </location>
</feature>
<sequence>MIPYRPIAPLTAGPKKGWTSVVAAVLVAALLGTTAPVAVAAEPVGVAGQSAPAATATATGTGSATVPARRNS</sequence>
<evidence type="ECO:0000313" key="4">
    <source>
        <dbReference type="Proteomes" id="UP000053199"/>
    </source>
</evidence>
<organism evidence="3 4">
    <name type="scientific">Pseudarthrobacter enclensis</name>
    <dbReference type="NCBI Taxonomy" id="993070"/>
    <lineage>
        <taxon>Bacteria</taxon>
        <taxon>Bacillati</taxon>
        <taxon>Actinomycetota</taxon>
        <taxon>Actinomycetes</taxon>
        <taxon>Micrococcales</taxon>
        <taxon>Micrococcaceae</taxon>
        <taxon>Pseudarthrobacter</taxon>
    </lineage>
</organism>
<evidence type="ECO:0000313" key="3">
    <source>
        <dbReference type="EMBL" id="KSU75983.1"/>
    </source>
</evidence>
<reference evidence="3 4" key="1">
    <citation type="journal article" date="2014" name="Arch. Microbiol.">
        <title>Arthrobacter enclensis sp. nov., isolated from sediment sample.</title>
        <authorList>
            <person name="Dastager S.G."/>
            <person name="Liu Q."/>
            <person name="Tang S.K."/>
            <person name="Krishnamurthi S."/>
            <person name="Lee J.C."/>
            <person name="Li W.J."/>
        </authorList>
    </citation>
    <scope>NUCLEOTIDE SEQUENCE [LARGE SCALE GENOMIC DNA]</scope>
    <source>
        <strain evidence="3 4">NIO-1008</strain>
    </source>
</reference>